<dbReference type="AlphaFoldDB" id="A0A840QLF8"/>
<comment type="caution">
    <text evidence="2">The sequence shown here is derived from an EMBL/GenBank/DDBJ whole genome shotgun (WGS) entry which is preliminary data.</text>
</comment>
<name>A0A840QLF8_9BACI</name>
<gene>
    <name evidence="2" type="ORF">HNQ41_000342</name>
</gene>
<accession>A0A840QLF8</accession>
<evidence type="ECO:0000313" key="2">
    <source>
        <dbReference type="EMBL" id="MBB5172202.1"/>
    </source>
</evidence>
<keyword evidence="1" id="KW-0732">Signal</keyword>
<feature type="chain" id="PRO_5039216553" evidence="1">
    <location>
        <begin position="21"/>
        <end position="118"/>
    </location>
</feature>
<reference evidence="2 3" key="1">
    <citation type="submission" date="2020-08" db="EMBL/GenBank/DDBJ databases">
        <title>Genomic Encyclopedia of Type Strains, Phase IV (KMG-IV): sequencing the most valuable type-strain genomes for metagenomic binning, comparative biology and taxonomic classification.</title>
        <authorList>
            <person name="Goeker M."/>
        </authorList>
    </citation>
    <scope>NUCLEOTIDE SEQUENCE [LARGE SCALE GENOMIC DNA]</scope>
    <source>
        <strain evidence="2 3">DSM 24696</strain>
    </source>
</reference>
<feature type="signal peptide" evidence="1">
    <location>
        <begin position="1"/>
        <end position="20"/>
    </location>
</feature>
<protein>
    <submittedName>
        <fullName evidence="2">Uncharacterized protein</fullName>
    </submittedName>
</protein>
<dbReference type="EMBL" id="JACHHB010000001">
    <property type="protein sequence ID" value="MBB5172202.1"/>
    <property type="molecule type" value="Genomic_DNA"/>
</dbReference>
<dbReference type="Proteomes" id="UP000551878">
    <property type="component" value="Unassembled WGS sequence"/>
</dbReference>
<dbReference type="RefSeq" id="WP_184662671.1">
    <property type="nucleotide sequence ID" value="NZ_JACHHB010000001.1"/>
</dbReference>
<sequence>MSLKKCFLPMVVLLLLFVVATDTSESEKILIDEKDVTVIYEHGDGHLAIEWTPETRQFKKPGHKEETVSKKINVYVDGDFVDTFHSSSFQLSNLSPTVHTIMLIDRETGEERSFSIDI</sequence>
<organism evidence="2 3">
    <name type="scientific">Texcoconibacillus texcoconensis</name>
    <dbReference type="NCBI Taxonomy" id="1095777"/>
    <lineage>
        <taxon>Bacteria</taxon>
        <taxon>Bacillati</taxon>
        <taxon>Bacillota</taxon>
        <taxon>Bacilli</taxon>
        <taxon>Bacillales</taxon>
        <taxon>Bacillaceae</taxon>
        <taxon>Texcoconibacillus</taxon>
    </lineage>
</organism>
<proteinExistence type="predicted"/>
<evidence type="ECO:0000256" key="1">
    <source>
        <dbReference type="SAM" id="SignalP"/>
    </source>
</evidence>
<evidence type="ECO:0000313" key="3">
    <source>
        <dbReference type="Proteomes" id="UP000551878"/>
    </source>
</evidence>
<keyword evidence="3" id="KW-1185">Reference proteome</keyword>